<keyword evidence="1 4" id="KW-0808">Transferase</keyword>
<evidence type="ECO:0000313" key="4">
    <source>
        <dbReference type="EMBL" id="MFC3911880.1"/>
    </source>
</evidence>
<dbReference type="PANTHER" id="PTHR43877">
    <property type="entry name" value="AMINOALKYLPHOSPHONATE N-ACETYLTRANSFERASE-RELATED-RELATED"/>
    <property type="match status" value="1"/>
</dbReference>
<dbReference type="SUPFAM" id="SSF55729">
    <property type="entry name" value="Acyl-CoA N-acyltransferases (Nat)"/>
    <property type="match status" value="1"/>
</dbReference>
<dbReference type="Proteomes" id="UP001595692">
    <property type="component" value="Unassembled WGS sequence"/>
</dbReference>
<sequence length="149" mass="16702">MSSPEQMQLRPMLISDYDAVLALWQSSSGMTLRDSDSREAIARYLDHNPQLSQVLLQQDTLIGAVLIGTDGRRGYLQHLAIAAAWQHQGLGRRLLEAGIAALQRHGIEKTHLFVHADNTAALQFYRHLGWQLRDTIYLCSFNAGSHPNI</sequence>
<organism evidence="4 5">
    <name type="scientific">Pseudaeromonas sharmana</name>
    <dbReference type="NCBI Taxonomy" id="328412"/>
    <lineage>
        <taxon>Bacteria</taxon>
        <taxon>Pseudomonadati</taxon>
        <taxon>Pseudomonadota</taxon>
        <taxon>Gammaproteobacteria</taxon>
        <taxon>Aeromonadales</taxon>
        <taxon>Aeromonadaceae</taxon>
        <taxon>Pseudaeromonas</taxon>
    </lineage>
</organism>
<evidence type="ECO:0000259" key="3">
    <source>
        <dbReference type="PROSITE" id="PS51186"/>
    </source>
</evidence>
<proteinExistence type="predicted"/>
<reference evidence="5" key="1">
    <citation type="journal article" date="2019" name="Int. J. Syst. Evol. Microbiol.">
        <title>The Global Catalogue of Microorganisms (GCM) 10K type strain sequencing project: providing services to taxonomists for standard genome sequencing and annotation.</title>
        <authorList>
            <consortium name="The Broad Institute Genomics Platform"/>
            <consortium name="The Broad Institute Genome Sequencing Center for Infectious Disease"/>
            <person name="Wu L."/>
            <person name="Ma J."/>
        </authorList>
    </citation>
    <scope>NUCLEOTIDE SEQUENCE [LARGE SCALE GENOMIC DNA]</scope>
    <source>
        <strain evidence="5">CCUG 54939</strain>
    </source>
</reference>
<evidence type="ECO:0000256" key="2">
    <source>
        <dbReference type="ARBA" id="ARBA00023315"/>
    </source>
</evidence>
<dbReference type="EC" id="2.3.1.-" evidence="4"/>
<protein>
    <submittedName>
        <fullName evidence="4">GNAT family N-acetyltransferase</fullName>
        <ecNumber evidence="4">2.3.1.-</ecNumber>
    </submittedName>
</protein>
<comment type="caution">
    <text evidence="4">The sequence shown here is derived from an EMBL/GenBank/DDBJ whole genome shotgun (WGS) entry which is preliminary data.</text>
</comment>
<dbReference type="PANTHER" id="PTHR43877:SF2">
    <property type="entry name" value="AMINOALKYLPHOSPHONATE N-ACETYLTRANSFERASE-RELATED"/>
    <property type="match status" value="1"/>
</dbReference>
<dbReference type="EMBL" id="JBHSAF010000001">
    <property type="protein sequence ID" value="MFC3911880.1"/>
    <property type="molecule type" value="Genomic_DNA"/>
</dbReference>
<accession>A0ABV8CI80</accession>
<feature type="domain" description="N-acetyltransferase" evidence="3">
    <location>
        <begin position="7"/>
        <end position="149"/>
    </location>
</feature>
<gene>
    <name evidence="4" type="ORF">ACFOSS_00165</name>
</gene>
<dbReference type="PROSITE" id="PS51186">
    <property type="entry name" value="GNAT"/>
    <property type="match status" value="1"/>
</dbReference>
<keyword evidence="5" id="KW-1185">Reference proteome</keyword>
<evidence type="ECO:0000256" key="1">
    <source>
        <dbReference type="ARBA" id="ARBA00022679"/>
    </source>
</evidence>
<dbReference type="InterPro" id="IPR000182">
    <property type="entry name" value="GNAT_dom"/>
</dbReference>
<evidence type="ECO:0000313" key="5">
    <source>
        <dbReference type="Proteomes" id="UP001595692"/>
    </source>
</evidence>
<name>A0ABV8CI80_9GAMM</name>
<dbReference type="Gene3D" id="3.40.630.30">
    <property type="match status" value="1"/>
</dbReference>
<dbReference type="Pfam" id="PF00583">
    <property type="entry name" value="Acetyltransf_1"/>
    <property type="match status" value="1"/>
</dbReference>
<dbReference type="CDD" id="cd04301">
    <property type="entry name" value="NAT_SF"/>
    <property type="match status" value="1"/>
</dbReference>
<dbReference type="GO" id="GO:0016746">
    <property type="term" value="F:acyltransferase activity"/>
    <property type="evidence" value="ECO:0007669"/>
    <property type="project" value="UniProtKB-KW"/>
</dbReference>
<dbReference type="InterPro" id="IPR016181">
    <property type="entry name" value="Acyl_CoA_acyltransferase"/>
</dbReference>
<keyword evidence="2 4" id="KW-0012">Acyltransferase</keyword>
<dbReference type="InterPro" id="IPR050832">
    <property type="entry name" value="Bact_Acetyltransf"/>
</dbReference>
<dbReference type="RefSeq" id="WP_377149664.1">
    <property type="nucleotide sequence ID" value="NZ_JBHSAF010000001.1"/>
</dbReference>